<evidence type="ECO:0000313" key="9">
    <source>
        <dbReference type="Proteomes" id="UP001626550"/>
    </source>
</evidence>
<protein>
    <submittedName>
        <fullName evidence="8">Nephrosis 1, congenital, Finnish type (Nephrin)</fullName>
    </submittedName>
</protein>
<keyword evidence="6" id="KW-0325">Glycoprotein</keyword>
<feature type="domain" description="Ig-like" evidence="7">
    <location>
        <begin position="270"/>
        <end position="383"/>
    </location>
</feature>
<evidence type="ECO:0000256" key="4">
    <source>
        <dbReference type="ARBA" id="ARBA00023136"/>
    </source>
</evidence>
<dbReference type="SUPFAM" id="SSF48726">
    <property type="entry name" value="Immunoglobulin"/>
    <property type="match status" value="1"/>
</dbReference>
<proteinExistence type="predicted"/>
<evidence type="ECO:0000256" key="6">
    <source>
        <dbReference type="ARBA" id="ARBA00023180"/>
    </source>
</evidence>
<gene>
    <name evidence="8" type="primary">NPHS1_2</name>
    <name evidence="8" type="ORF">Ciccas_009171</name>
</gene>
<dbReference type="EMBL" id="JBJKFK010001787">
    <property type="protein sequence ID" value="KAL3312237.1"/>
    <property type="molecule type" value="Genomic_DNA"/>
</dbReference>
<dbReference type="InterPro" id="IPR007110">
    <property type="entry name" value="Ig-like_dom"/>
</dbReference>
<dbReference type="PANTHER" id="PTHR23277:SF108">
    <property type="entry name" value="FASCICLIN-3"/>
    <property type="match status" value="1"/>
</dbReference>
<comment type="subcellular location">
    <subcellularLocation>
        <location evidence="1">Membrane</location>
    </subcellularLocation>
</comment>
<accession>A0ABD2PZH4</accession>
<keyword evidence="3" id="KW-0677">Repeat</keyword>
<keyword evidence="2" id="KW-0732">Signal</keyword>
<keyword evidence="4" id="KW-0472">Membrane</keyword>
<comment type="caution">
    <text evidence="8">The sequence shown here is derived from an EMBL/GenBank/DDBJ whole genome shotgun (WGS) entry which is preliminary data.</text>
</comment>
<dbReference type="Gene3D" id="2.60.40.10">
    <property type="entry name" value="Immunoglobulins"/>
    <property type="match status" value="1"/>
</dbReference>
<evidence type="ECO:0000256" key="3">
    <source>
        <dbReference type="ARBA" id="ARBA00022737"/>
    </source>
</evidence>
<dbReference type="InterPro" id="IPR051427">
    <property type="entry name" value="Nectin/Nectin-like"/>
</dbReference>
<evidence type="ECO:0000256" key="5">
    <source>
        <dbReference type="ARBA" id="ARBA00023157"/>
    </source>
</evidence>
<keyword evidence="5" id="KW-1015">Disulfide bond</keyword>
<sequence>MKGKIEEIEVKASKELNGKFISCVAKNSATSREGVESGRIRLMVEFMADSLQLKILSKGPVKKVAQCKTGSSNPNMNHLWWYYPSKLSDINKFHGFVPLEPGQTPESLAMEPPRQLERTVGPKNFIEVPERNQNESAGEYKGWTKTSEIDLDMHWMHVECEAWHNSFTRRLIDTIPVEVDFAPIMMTVKDSQIFTIRLDHSALLNPMPRAQPPLLSIRWYDPRNNPIHPWRDAFSPGIYSSGIMGQLLISELALSTLSFASAPPKIFGDPIVQVMVDSTKNSSIQLECSATGNPPISDETISYSRKPPHEILQQVLPDSVLFDLSCDKTNRLNEEIKHYVGCSKDMHEATKTNSHMVIYNVNKKDVGSYFCTVDNGITPVAVRRYNLYYHCEFDH</sequence>
<dbReference type="GO" id="GO:0016020">
    <property type="term" value="C:membrane"/>
    <property type="evidence" value="ECO:0007669"/>
    <property type="project" value="UniProtKB-SubCell"/>
</dbReference>
<dbReference type="PROSITE" id="PS50835">
    <property type="entry name" value="IG_LIKE"/>
    <property type="match status" value="1"/>
</dbReference>
<evidence type="ECO:0000256" key="1">
    <source>
        <dbReference type="ARBA" id="ARBA00004370"/>
    </source>
</evidence>
<dbReference type="PANTHER" id="PTHR23277">
    <property type="entry name" value="NECTIN-RELATED"/>
    <property type="match status" value="1"/>
</dbReference>
<organism evidence="8 9">
    <name type="scientific">Cichlidogyrus casuarinus</name>
    <dbReference type="NCBI Taxonomy" id="1844966"/>
    <lineage>
        <taxon>Eukaryota</taxon>
        <taxon>Metazoa</taxon>
        <taxon>Spiralia</taxon>
        <taxon>Lophotrochozoa</taxon>
        <taxon>Platyhelminthes</taxon>
        <taxon>Monogenea</taxon>
        <taxon>Monopisthocotylea</taxon>
        <taxon>Dactylogyridea</taxon>
        <taxon>Ancyrocephalidae</taxon>
        <taxon>Cichlidogyrus</taxon>
    </lineage>
</organism>
<dbReference type="Proteomes" id="UP001626550">
    <property type="component" value="Unassembled WGS sequence"/>
</dbReference>
<reference evidence="8 9" key="1">
    <citation type="submission" date="2024-11" db="EMBL/GenBank/DDBJ databases">
        <title>Adaptive evolution of stress response genes in parasites aligns with host niche diversity.</title>
        <authorList>
            <person name="Hahn C."/>
            <person name="Resl P."/>
        </authorList>
    </citation>
    <scope>NUCLEOTIDE SEQUENCE [LARGE SCALE GENOMIC DNA]</scope>
    <source>
        <strain evidence="8">EGGRZ-B1_66</strain>
        <tissue evidence="8">Body</tissue>
    </source>
</reference>
<keyword evidence="9" id="KW-1185">Reference proteome</keyword>
<dbReference type="InterPro" id="IPR036179">
    <property type="entry name" value="Ig-like_dom_sf"/>
</dbReference>
<dbReference type="AlphaFoldDB" id="A0ABD2PZH4"/>
<evidence type="ECO:0000259" key="7">
    <source>
        <dbReference type="PROSITE" id="PS50835"/>
    </source>
</evidence>
<name>A0ABD2PZH4_9PLAT</name>
<dbReference type="InterPro" id="IPR013783">
    <property type="entry name" value="Ig-like_fold"/>
</dbReference>
<evidence type="ECO:0000256" key="2">
    <source>
        <dbReference type="ARBA" id="ARBA00022729"/>
    </source>
</evidence>
<evidence type="ECO:0000313" key="8">
    <source>
        <dbReference type="EMBL" id="KAL3312237.1"/>
    </source>
</evidence>